<evidence type="ECO:0000256" key="6">
    <source>
        <dbReference type="ARBA" id="ARBA00023136"/>
    </source>
</evidence>
<feature type="transmembrane region" description="Helical" evidence="9">
    <location>
        <begin position="12"/>
        <end position="30"/>
    </location>
</feature>
<dbReference type="GO" id="GO:0005249">
    <property type="term" value="F:voltage-gated potassium channel activity"/>
    <property type="evidence" value="ECO:0007669"/>
    <property type="project" value="InterPro"/>
</dbReference>
<dbReference type="GO" id="GO:0001508">
    <property type="term" value="P:action potential"/>
    <property type="evidence" value="ECO:0007669"/>
    <property type="project" value="TreeGrafter"/>
</dbReference>
<keyword evidence="4 9" id="KW-1133">Transmembrane helix</keyword>
<feature type="transmembrane region" description="Helical" evidence="9">
    <location>
        <begin position="137"/>
        <end position="159"/>
    </location>
</feature>
<dbReference type="EMBL" id="UGVL01000001">
    <property type="protein sequence ID" value="SUE33265.1"/>
    <property type="molecule type" value="Genomic_DNA"/>
</dbReference>
<gene>
    <name evidence="11" type="ORF">NCTC11190_00469</name>
</gene>
<dbReference type="Gene3D" id="1.20.120.350">
    <property type="entry name" value="Voltage-gated potassium channels. Chain C"/>
    <property type="match status" value="1"/>
</dbReference>
<dbReference type="Proteomes" id="UP000255233">
    <property type="component" value="Unassembled WGS sequence"/>
</dbReference>
<dbReference type="InterPro" id="IPR013099">
    <property type="entry name" value="K_chnl_dom"/>
</dbReference>
<evidence type="ECO:0000313" key="11">
    <source>
        <dbReference type="EMBL" id="SUE33265.1"/>
    </source>
</evidence>
<feature type="transmembrane region" description="Helical" evidence="9">
    <location>
        <begin position="197"/>
        <end position="217"/>
    </location>
</feature>
<accession>A0A379MNZ8</accession>
<evidence type="ECO:0000256" key="5">
    <source>
        <dbReference type="ARBA" id="ARBA00023065"/>
    </source>
</evidence>
<dbReference type="RefSeq" id="WP_051214358.1">
    <property type="nucleotide sequence ID" value="NZ_UGVL01000001.1"/>
</dbReference>
<feature type="transmembrane region" description="Helical" evidence="9">
    <location>
        <begin position="106"/>
        <end position="125"/>
    </location>
</feature>
<dbReference type="InterPro" id="IPR028325">
    <property type="entry name" value="VG_K_chnl"/>
</dbReference>
<keyword evidence="3 9" id="KW-0812">Transmembrane</keyword>
<protein>
    <submittedName>
        <fullName evidence="11">Ion channel</fullName>
    </submittedName>
</protein>
<dbReference type="GO" id="GO:0008076">
    <property type="term" value="C:voltage-gated potassium channel complex"/>
    <property type="evidence" value="ECO:0007669"/>
    <property type="project" value="InterPro"/>
</dbReference>
<dbReference type="STRING" id="880526.GCA_000427365_00976"/>
<comment type="subcellular location">
    <subcellularLocation>
        <location evidence="1">Membrane</location>
        <topology evidence="1">Multi-pass membrane protein</topology>
    </subcellularLocation>
</comment>
<evidence type="ECO:0000256" key="4">
    <source>
        <dbReference type="ARBA" id="ARBA00022989"/>
    </source>
</evidence>
<feature type="transmembrane region" description="Helical" evidence="9">
    <location>
        <begin position="77"/>
        <end position="94"/>
    </location>
</feature>
<dbReference type="InterPro" id="IPR027359">
    <property type="entry name" value="Volt_channel_dom_sf"/>
</dbReference>
<dbReference type="Pfam" id="PF07885">
    <property type="entry name" value="Ion_trans_2"/>
    <property type="match status" value="1"/>
</dbReference>
<evidence type="ECO:0000256" key="3">
    <source>
        <dbReference type="ARBA" id="ARBA00022692"/>
    </source>
</evidence>
<dbReference type="SUPFAM" id="SSF81324">
    <property type="entry name" value="Voltage-gated potassium channels"/>
    <property type="match status" value="1"/>
</dbReference>
<dbReference type="OrthoDB" id="9799090at2"/>
<reference evidence="11 12" key="1">
    <citation type="submission" date="2018-06" db="EMBL/GenBank/DDBJ databases">
        <authorList>
            <consortium name="Pathogen Informatics"/>
            <person name="Doyle S."/>
        </authorList>
    </citation>
    <scope>NUCLEOTIDE SEQUENCE [LARGE SCALE GENOMIC DNA]</scope>
    <source>
        <strain evidence="11 12">NCTC11190</strain>
    </source>
</reference>
<keyword evidence="2" id="KW-0813">Transport</keyword>
<feature type="transmembrane region" description="Helical" evidence="9">
    <location>
        <begin position="50"/>
        <end position="70"/>
    </location>
</feature>
<proteinExistence type="predicted"/>
<keyword evidence="6 9" id="KW-0472">Membrane</keyword>
<evidence type="ECO:0000259" key="10">
    <source>
        <dbReference type="Pfam" id="PF07885"/>
    </source>
</evidence>
<name>A0A379MNZ8_9BACT</name>
<organism evidence="11 12">
    <name type="scientific">Rikenella microfusus</name>
    <dbReference type="NCBI Taxonomy" id="28139"/>
    <lineage>
        <taxon>Bacteria</taxon>
        <taxon>Pseudomonadati</taxon>
        <taxon>Bacteroidota</taxon>
        <taxon>Bacteroidia</taxon>
        <taxon>Bacteroidales</taxon>
        <taxon>Rikenellaceae</taxon>
        <taxon>Rikenella</taxon>
    </lineage>
</organism>
<keyword evidence="5" id="KW-0406">Ion transport</keyword>
<dbReference type="PANTHER" id="PTHR11537">
    <property type="entry name" value="VOLTAGE-GATED POTASSIUM CHANNEL"/>
    <property type="match status" value="1"/>
</dbReference>
<keyword evidence="12" id="KW-1185">Reference proteome</keyword>
<evidence type="ECO:0000256" key="1">
    <source>
        <dbReference type="ARBA" id="ARBA00004141"/>
    </source>
</evidence>
<evidence type="ECO:0000256" key="8">
    <source>
        <dbReference type="SAM" id="MobiDB-lite"/>
    </source>
</evidence>
<feature type="domain" description="Potassium channel" evidence="10">
    <location>
        <begin position="145"/>
        <end position="222"/>
    </location>
</feature>
<sequence>MKTLRDRIIDKRIIDWLNILVLLGSLAIIASLSYDILTVGRYRPDSRMTLGIQLVVCSIFILDFAVRWAISTRKGRFVLNNIILLLFSIPYLNIIQYTQADIPHELHYLLGFVPLLRGGYGLVMITRWFTRRSATSLMVSYLSILVAVTYFTSLIFFVAERGVNTGVTTYWDSLWWACMDMTTVGSDIVAVTPVGKILSVFLAAAGMMMLPIFTVYITDRVVNSRSRAAGKRAPEPAAQDTSAPDVS</sequence>
<evidence type="ECO:0000313" key="12">
    <source>
        <dbReference type="Proteomes" id="UP000255233"/>
    </source>
</evidence>
<dbReference type="AlphaFoldDB" id="A0A379MNZ8"/>
<feature type="region of interest" description="Disordered" evidence="8">
    <location>
        <begin position="228"/>
        <end position="247"/>
    </location>
</feature>
<dbReference type="Gene3D" id="1.10.287.70">
    <property type="match status" value="1"/>
</dbReference>
<evidence type="ECO:0000256" key="7">
    <source>
        <dbReference type="ARBA" id="ARBA00023303"/>
    </source>
</evidence>
<keyword evidence="7" id="KW-0407">Ion channel</keyword>
<dbReference type="PANTHER" id="PTHR11537:SF254">
    <property type="entry name" value="POTASSIUM VOLTAGE-GATED CHANNEL PROTEIN SHAB"/>
    <property type="match status" value="1"/>
</dbReference>
<evidence type="ECO:0000256" key="2">
    <source>
        <dbReference type="ARBA" id="ARBA00022448"/>
    </source>
</evidence>
<evidence type="ECO:0000256" key="9">
    <source>
        <dbReference type="SAM" id="Phobius"/>
    </source>
</evidence>